<accession>A0A194QG80</accession>
<protein>
    <submittedName>
        <fullName evidence="3">A-kinase anchor protein 17A</fullName>
    </submittedName>
</protein>
<evidence type="ECO:0000256" key="1">
    <source>
        <dbReference type="SAM" id="MobiDB-lite"/>
    </source>
</evidence>
<dbReference type="EMBL" id="KQ458981">
    <property type="protein sequence ID" value="KPJ04497.1"/>
    <property type="molecule type" value="Genomic_DNA"/>
</dbReference>
<dbReference type="Pfam" id="PF25015">
    <property type="entry name" value="RBD_AKAP-17A"/>
    <property type="match status" value="1"/>
</dbReference>
<dbReference type="InterPro" id="IPR043504">
    <property type="entry name" value="Peptidase_S1_PA_chymotrypsin"/>
</dbReference>
<feature type="compositionally biased region" description="Basic and acidic residues" evidence="1">
    <location>
        <begin position="304"/>
        <end position="325"/>
    </location>
</feature>
<dbReference type="InterPro" id="IPR009003">
    <property type="entry name" value="Peptidase_S1_PA"/>
</dbReference>
<keyword evidence="4" id="KW-1185">Reference proteome</keyword>
<dbReference type="PANTHER" id="PTHR12484">
    <property type="entry name" value="B-LYMPHOCYTE ANTIGEN-RELATED"/>
    <property type="match status" value="1"/>
</dbReference>
<evidence type="ECO:0000259" key="2">
    <source>
        <dbReference type="PROSITE" id="PS50240"/>
    </source>
</evidence>
<reference evidence="3 4" key="1">
    <citation type="journal article" date="2015" name="Nat. Commun.">
        <title>Outbred genome sequencing and CRISPR/Cas9 gene editing in butterflies.</title>
        <authorList>
            <person name="Li X."/>
            <person name="Fan D."/>
            <person name="Zhang W."/>
            <person name="Liu G."/>
            <person name="Zhang L."/>
            <person name="Zhao L."/>
            <person name="Fang X."/>
            <person name="Chen L."/>
            <person name="Dong Y."/>
            <person name="Chen Y."/>
            <person name="Ding Y."/>
            <person name="Zhao R."/>
            <person name="Feng M."/>
            <person name="Zhu Y."/>
            <person name="Feng Y."/>
            <person name="Jiang X."/>
            <person name="Zhu D."/>
            <person name="Xiang H."/>
            <person name="Feng X."/>
            <person name="Li S."/>
            <person name="Wang J."/>
            <person name="Zhang G."/>
            <person name="Kronforst M.R."/>
            <person name="Wang W."/>
        </authorList>
    </citation>
    <scope>NUCLEOTIDE SEQUENCE [LARGE SCALE GENOMIC DNA]</scope>
    <source>
        <strain evidence="3">Ya'a_city_454_Px</strain>
        <tissue evidence="3">Whole body</tissue>
    </source>
</reference>
<dbReference type="Proteomes" id="UP000053268">
    <property type="component" value="Unassembled WGS sequence"/>
</dbReference>
<feature type="region of interest" description="Disordered" evidence="1">
    <location>
        <begin position="440"/>
        <end position="467"/>
    </location>
</feature>
<dbReference type="PROSITE" id="PS50240">
    <property type="entry name" value="TRYPSIN_DOM"/>
    <property type="match status" value="1"/>
</dbReference>
<keyword evidence="3" id="KW-0808">Transferase</keyword>
<dbReference type="InterPro" id="IPR056852">
    <property type="entry name" value="AK17A/B"/>
</dbReference>
<dbReference type="AlphaFoldDB" id="A0A194QG80"/>
<organism evidence="3 4">
    <name type="scientific">Papilio xuthus</name>
    <name type="common">Asian swallowtail butterfly</name>
    <dbReference type="NCBI Taxonomy" id="66420"/>
    <lineage>
        <taxon>Eukaryota</taxon>
        <taxon>Metazoa</taxon>
        <taxon>Ecdysozoa</taxon>
        <taxon>Arthropoda</taxon>
        <taxon>Hexapoda</taxon>
        <taxon>Insecta</taxon>
        <taxon>Pterygota</taxon>
        <taxon>Neoptera</taxon>
        <taxon>Endopterygota</taxon>
        <taxon>Lepidoptera</taxon>
        <taxon>Glossata</taxon>
        <taxon>Ditrysia</taxon>
        <taxon>Papilionoidea</taxon>
        <taxon>Papilionidae</taxon>
        <taxon>Papilioninae</taxon>
        <taxon>Papilio</taxon>
    </lineage>
</organism>
<name>A0A194QG80_PAPXU</name>
<proteinExistence type="predicted"/>
<dbReference type="PANTHER" id="PTHR12484:SF4">
    <property type="entry name" value="A-KINASE ANCHOR PROTEIN 17A"/>
    <property type="match status" value="1"/>
</dbReference>
<dbReference type="SUPFAM" id="SSF50494">
    <property type="entry name" value="Trypsin-like serine proteases"/>
    <property type="match status" value="1"/>
</dbReference>
<evidence type="ECO:0000313" key="4">
    <source>
        <dbReference type="Proteomes" id="UP000053268"/>
    </source>
</evidence>
<dbReference type="GO" id="GO:0016301">
    <property type="term" value="F:kinase activity"/>
    <property type="evidence" value="ECO:0007669"/>
    <property type="project" value="UniProtKB-KW"/>
</dbReference>
<dbReference type="GO" id="GO:0006508">
    <property type="term" value="P:proteolysis"/>
    <property type="evidence" value="ECO:0007669"/>
    <property type="project" value="InterPro"/>
</dbReference>
<feature type="region of interest" description="Disordered" evidence="1">
    <location>
        <begin position="304"/>
        <end position="326"/>
    </location>
</feature>
<feature type="compositionally biased region" description="Basic residues" evidence="1">
    <location>
        <begin position="562"/>
        <end position="650"/>
    </location>
</feature>
<dbReference type="Pfam" id="PF00089">
    <property type="entry name" value="Trypsin"/>
    <property type="match status" value="1"/>
</dbReference>
<dbReference type="STRING" id="66420.A0A194QG80"/>
<evidence type="ECO:0000313" key="3">
    <source>
        <dbReference type="EMBL" id="KPJ04497.1"/>
    </source>
</evidence>
<feature type="region of interest" description="Disordered" evidence="1">
    <location>
        <begin position="553"/>
        <end position="704"/>
    </location>
</feature>
<feature type="domain" description="Peptidase S1" evidence="2">
    <location>
        <begin position="696"/>
        <end position="914"/>
    </location>
</feature>
<dbReference type="GO" id="GO:0004252">
    <property type="term" value="F:serine-type endopeptidase activity"/>
    <property type="evidence" value="ECO:0007669"/>
    <property type="project" value="InterPro"/>
</dbReference>
<dbReference type="InterPro" id="IPR001254">
    <property type="entry name" value="Trypsin_dom"/>
</dbReference>
<gene>
    <name evidence="3" type="ORF">RR46_01962</name>
</gene>
<dbReference type="Gene3D" id="2.40.10.10">
    <property type="entry name" value="Trypsin-like serine proteases"/>
    <property type="match status" value="2"/>
</dbReference>
<keyword evidence="3" id="KW-0418">Kinase</keyword>
<dbReference type="SMART" id="SM00020">
    <property type="entry name" value="Tryp_SPc"/>
    <property type="match status" value="1"/>
</dbReference>
<sequence>MSIQVCRDASDAVVLYLPQRLYLKSFAKLNISVQLPSHKVYGKSISNWELMEKIRKMIQPDAFSMLKVIKHSSEVIRFDAELESSEKLGRVLSRLDNRIIQLNDYPEQLKVKVSEAKSEFPSRHAWDSFFRDATDMDEMKPGERPDTVHIANLPISWFIHEKDSYSDGVPSESLFKKVFEKFGALRQVDVPASDPFRMQMKEAMRGITIPAMESSVYFEGYLQFSEYVGFVRCMDALRGRKLLHKKDDISEWCSIRVDFDRTKHMTDAAVKRRAIVRERLIARQRAKEEEERIEKDKIAKREAKERQKLEKNEREKMEKMREREERRKKKRLAKLIERDKVDVNKKVAEEQKKLLQAQKRLQAIRLIEELFKRIELRPELQRSGMHERYYGSEEQVTRSRVVDRFKRVQEQQLEKQRELVKQAQDGRIVIRSALETKKPRQVSPISSLSSEDERTKKRIKKEKLSTPDREFEYKPPVAGMYPYGFPYAYACAPPPGYPFPQTSMYYPVRGYMPRGRGRGRGRGGARPRMPYFDGPDASHQYYQYFKKLTAQEGRNNHCDRTHVRRSYSRSHSRSRSRSRTRSRHRSYSRSRSRSRRSRSRRSRSRRSRSRSRRSNTRRRSKSSHSRSRSRKRSRSRSRRTRTKSRTRSKTRPLTTPKLDEQTDGQGDKQLNTPKRRSKSWSLPKEGEPHRSWSTSPKNGEGPPITAVSTAENPWVVHLRIANTFGAGLLKSCVGSLINERWVLTSGACVMNLRFAWIRYGAANVLNPELVTETASSRFNNRVGLIAINREVEFTPTISSVELAAASDELPETATLCGYGAQEDGCNPRRDSELLRIHPLRTAPDDVFEATSDVQTTEFDIGAPLVSNGKQIGVLVTPAEGGSPAASLALALAHGASHRQTCFITFNEMSEYAPV</sequence>